<dbReference type="OrthoDB" id="10003767at2759"/>
<name>A0A8H6ZTB0_PLEOS</name>
<accession>A0A8H6ZTB0</accession>
<dbReference type="PANTHER" id="PTHR21310:SF15">
    <property type="entry name" value="AMINOGLYCOSIDE PHOSPHOTRANSFERASE DOMAIN-CONTAINING PROTEIN"/>
    <property type="match status" value="1"/>
</dbReference>
<dbReference type="InterPro" id="IPR011009">
    <property type="entry name" value="Kinase-like_dom_sf"/>
</dbReference>
<dbReference type="AlphaFoldDB" id="A0A8H6ZTB0"/>
<dbReference type="SUPFAM" id="SSF56112">
    <property type="entry name" value="Protein kinase-like (PK-like)"/>
    <property type="match status" value="1"/>
</dbReference>
<evidence type="ECO:0000313" key="3">
    <source>
        <dbReference type="Proteomes" id="UP000623687"/>
    </source>
</evidence>
<dbReference type="EMBL" id="JACETU010000005">
    <property type="protein sequence ID" value="KAF7427886.1"/>
    <property type="molecule type" value="Genomic_DNA"/>
</dbReference>
<dbReference type="Pfam" id="PF01636">
    <property type="entry name" value="APH"/>
    <property type="match status" value="1"/>
</dbReference>
<evidence type="ECO:0000259" key="1">
    <source>
        <dbReference type="Pfam" id="PF01636"/>
    </source>
</evidence>
<dbReference type="InterPro" id="IPR051678">
    <property type="entry name" value="AGP_Transferase"/>
</dbReference>
<reference evidence="2" key="1">
    <citation type="submission" date="2019-07" db="EMBL/GenBank/DDBJ databases">
        <authorList>
            <person name="Palmer J.M."/>
        </authorList>
    </citation>
    <scope>NUCLEOTIDE SEQUENCE</scope>
    <source>
        <strain evidence="2">PC9</strain>
    </source>
</reference>
<gene>
    <name evidence="2" type="ORF">PC9H_007103</name>
</gene>
<dbReference type="InterPro" id="IPR002575">
    <property type="entry name" value="Aminoglycoside_PTrfase"/>
</dbReference>
<keyword evidence="3" id="KW-1185">Reference proteome</keyword>
<sequence length="519" mass="58149">MTMRRIRGDTRMHHVANVEIDSPCGCLLASVLHQCRLIIDVGTINIKYKYTFYNQTIISSPLLSAWMANDLTPQISALKQLYSTPKWLDLNGLIHCAVSHLSRSQPLSCIDISLLGRGAYNTVYKLELSDGTRLAASVSKSEVRAFNPSAKQSEIATMKFVRESGLFPDVPVPKVHAWDTTFSNPAGAPYILMDIVPGVNLADARGPEPRGLKGLDYLGYEQQDKVVKALAILQASLSRPLPSELTKIGSIAPVDAQGKPQYSIGPFVTSRACLGGPFTSMQDVWRAKLEYEALYTVEQRASLDNCSPPEPACTPETFSELYQELSSLIDHFKIPAKYSRPVLHHPDLALRNVLVNPDTLKITGVIDWAGAQILPLVLTALYPDDLLSANDHPFTHPDVPKNPYPDFWRCIPYDWTHPPPESYPAAFIGPDMPADFRPLVGALVRRVTLRAQFAAYFDEEMTRRKYSDSSLATLFSDAQEYLKFNETLFRGWRGWMDLERWIKSSYEKMQISPRKEGNI</sequence>
<dbReference type="RefSeq" id="XP_036630258.1">
    <property type="nucleotide sequence ID" value="XM_036776638.1"/>
</dbReference>
<organism evidence="2 3">
    <name type="scientific">Pleurotus ostreatus</name>
    <name type="common">Oyster mushroom</name>
    <name type="synonym">White-rot fungus</name>
    <dbReference type="NCBI Taxonomy" id="5322"/>
    <lineage>
        <taxon>Eukaryota</taxon>
        <taxon>Fungi</taxon>
        <taxon>Dikarya</taxon>
        <taxon>Basidiomycota</taxon>
        <taxon>Agaricomycotina</taxon>
        <taxon>Agaricomycetes</taxon>
        <taxon>Agaricomycetidae</taxon>
        <taxon>Agaricales</taxon>
        <taxon>Pleurotineae</taxon>
        <taxon>Pleurotaceae</taxon>
        <taxon>Pleurotus</taxon>
    </lineage>
</organism>
<evidence type="ECO:0000313" key="2">
    <source>
        <dbReference type="EMBL" id="KAF7427886.1"/>
    </source>
</evidence>
<dbReference type="PANTHER" id="PTHR21310">
    <property type="entry name" value="AMINOGLYCOSIDE PHOSPHOTRANSFERASE-RELATED-RELATED"/>
    <property type="match status" value="1"/>
</dbReference>
<proteinExistence type="predicted"/>
<dbReference type="VEuPathDB" id="FungiDB:PC9H_007103"/>
<comment type="caution">
    <text evidence="2">The sequence shown here is derived from an EMBL/GenBank/DDBJ whole genome shotgun (WGS) entry which is preliminary data.</text>
</comment>
<dbReference type="Gene3D" id="3.90.1200.10">
    <property type="match status" value="1"/>
</dbReference>
<feature type="domain" description="Aminoglycoside phosphotransferase" evidence="1">
    <location>
        <begin position="112"/>
        <end position="373"/>
    </location>
</feature>
<dbReference type="Proteomes" id="UP000623687">
    <property type="component" value="Unassembled WGS sequence"/>
</dbReference>
<protein>
    <recommendedName>
        <fullName evidence="1">Aminoglycoside phosphotransferase domain-containing protein</fullName>
    </recommendedName>
</protein>
<dbReference type="GeneID" id="59376921"/>